<evidence type="ECO:0000313" key="3">
    <source>
        <dbReference type="Proteomes" id="UP000287651"/>
    </source>
</evidence>
<reference evidence="2 3" key="1">
    <citation type="journal article" date="2014" name="Agronomy (Basel)">
        <title>A Draft Genome Sequence for Ensete ventricosum, the Drought-Tolerant Tree Against Hunger.</title>
        <authorList>
            <person name="Harrison J."/>
            <person name="Moore K.A."/>
            <person name="Paszkiewicz K."/>
            <person name="Jones T."/>
            <person name="Grant M."/>
            <person name="Ambacheew D."/>
            <person name="Muzemil S."/>
            <person name="Studholme D.J."/>
        </authorList>
    </citation>
    <scope>NUCLEOTIDE SEQUENCE [LARGE SCALE GENOMIC DNA]</scope>
</reference>
<feature type="compositionally biased region" description="Basic and acidic residues" evidence="1">
    <location>
        <begin position="82"/>
        <end position="111"/>
    </location>
</feature>
<dbReference type="EMBL" id="AMZH03003229">
    <property type="protein sequence ID" value="RRT73000.1"/>
    <property type="molecule type" value="Genomic_DNA"/>
</dbReference>
<dbReference type="Proteomes" id="UP000287651">
    <property type="component" value="Unassembled WGS sequence"/>
</dbReference>
<feature type="region of interest" description="Disordered" evidence="1">
    <location>
        <begin position="75"/>
        <end position="116"/>
    </location>
</feature>
<feature type="region of interest" description="Disordered" evidence="1">
    <location>
        <begin position="1"/>
        <end position="20"/>
    </location>
</feature>
<name>A0A427A9U1_ENSVE</name>
<sequence length="180" mass="20410">MSRGHRALTFDSTGKTGPKTEILLSHEEKAMPLGRRWSAAGWVPRPNIYGFGFQESDTHPPRWQRGPHVLPSCFANVHGKRKPNERNPDQKTDGARKRVEGRPAQEEDAGTRVRPRQGVREEFAPFARWDSVFPILWNAIRGRRGGDTRCAAEIVRLECDERRRSCVASTDEGSAVPDRR</sequence>
<proteinExistence type="predicted"/>
<comment type="caution">
    <text evidence="2">The sequence shown here is derived from an EMBL/GenBank/DDBJ whole genome shotgun (WGS) entry which is preliminary data.</text>
</comment>
<protein>
    <submittedName>
        <fullName evidence="2">Uncharacterized protein</fullName>
    </submittedName>
</protein>
<accession>A0A427A9U1</accession>
<organism evidence="2 3">
    <name type="scientific">Ensete ventricosum</name>
    <name type="common">Abyssinian banana</name>
    <name type="synonym">Musa ensete</name>
    <dbReference type="NCBI Taxonomy" id="4639"/>
    <lineage>
        <taxon>Eukaryota</taxon>
        <taxon>Viridiplantae</taxon>
        <taxon>Streptophyta</taxon>
        <taxon>Embryophyta</taxon>
        <taxon>Tracheophyta</taxon>
        <taxon>Spermatophyta</taxon>
        <taxon>Magnoliopsida</taxon>
        <taxon>Liliopsida</taxon>
        <taxon>Zingiberales</taxon>
        <taxon>Musaceae</taxon>
        <taxon>Ensete</taxon>
    </lineage>
</organism>
<evidence type="ECO:0000256" key="1">
    <source>
        <dbReference type="SAM" id="MobiDB-lite"/>
    </source>
</evidence>
<evidence type="ECO:0000313" key="2">
    <source>
        <dbReference type="EMBL" id="RRT73000.1"/>
    </source>
</evidence>
<gene>
    <name evidence="2" type="ORF">B296_00014625</name>
</gene>
<dbReference type="AlphaFoldDB" id="A0A427A9U1"/>